<dbReference type="Gene3D" id="3.40.50.300">
    <property type="entry name" value="P-loop containing nucleotide triphosphate hydrolases"/>
    <property type="match status" value="2"/>
</dbReference>
<dbReference type="Gene3D" id="1.10.8.60">
    <property type="match status" value="2"/>
</dbReference>
<dbReference type="GO" id="GO:0016887">
    <property type="term" value="F:ATP hydrolysis activity"/>
    <property type="evidence" value="ECO:0007669"/>
    <property type="project" value="InterPro"/>
</dbReference>
<proteinExistence type="predicted"/>
<protein>
    <recommendedName>
        <fullName evidence="4">AAA+ ATPase domain-containing protein</fullName>
    </recommendedName>
</protein>
<dbReference type="AlphaFoldDB" id="A0AAQ3M761"/>
<keyword evidence="6" id="KW-1185">Reference proteome</keyword>
<keyword evidence="3" id="KW-0175">Coiled coil</keyword>
<dbReference type="GO" id="GO:0005524">
    <property type="term" value="F:ATP binding"/>
    <property type="evidence" value="ECO:0007669"/>
    <property type="project" value="UniProtKB-KW"/>
</dbReference>
<dbReference type="Proteomes" id="UP001303373">
    <property type="component" value="Chromosome 9"/>
</dbReference>
<dbReference type="InterPro" id="IPR003593">
    <property type="entry name" value="AAA+_ATPase"/>
</dbReference>
<dbReference type="EMBL" id="CP138588">
    <property type="protein sequence ID" value="WPH02899.1"/>
    <property type="molecule type" value="Genomic_DNA"/>
</dbReference>
<dbReference type="SMART" id="SM00382">
    <property type="entry name" value="AAA"/>
    <property type="match status" value="2"/>
</dbReference>
<gene>
    <name evidence="5" type="ORF">R9X50_00576700</name>
</gene>
<sequence>MAPPYHPLRLHPPDSQYSLISLKIGMPDLPSFVVRLLPVSGSQPPDLDGAFRVHFLPDALIHLGLSVGDLCQITGENGVVGVGVAWRGTDRMGNSPKLRPVKMTERFCSAFGFKEGEHVTVTKTKSKFIVADSITLSDVTPSDFGNPANADDGRWLTRCAYLLSGCEALANGVTFDVPVKKMLKKRFCIDQIVSSAAPSGTPALFTCTDKTKVVFTQEPETAVEKPVKNGHVLRSLDASRIGGLIEQVRLLNRRLDNLLRKSSKSTRGNENLPWSSHILLHGYEGTGKTLLLKQLEQTNACRMFKLDKNTLASVPASKSVATIQSIFNDALLNQPSIVIMDRVEKLAPVDTDLHADVLEAEFDKIKGSSVLVVGATRSVSSLDNALIGPGRFAELVELPIPDIASRRRILNVLLDLPAESDSALVSTISLKTHAFTGSDLAFLVDRAQANAIERYYDESEDYINIHARASLLDTLNPTTLPNGSVHSQDTTEVELSSPEPQLLSATVDDFEVALTKVRPTALREVILEKPTVHWTDIGGSALIKQRFDETLGWPLHFPHILAKHRAKPQRGVLLYGPPGCSKTLTAQAVATNYDLNFLAVKGAELISMYVGESERAVREVFRKARQAAPCVIFFDEIDSIGSERDNTGTKGLNVLTTLLNEMDGFEASNGVLVLAATNKPEVLDSALMRPGRFDSHVYLGPPNALARQGIFEIALRGLPVGQDVNMDELVEKTEGYSGAEIVRICETAKLGAMRREIAAEIVSKTGGSDDTAHDPVSPGEAKWTAELQGKYCRADFDEAIKGVKRGITKEMIMAYEDFARRDE</sequence>
<dbReference type="InterPro" id="IPR027417">
    <property type="entry name" value="P-loop_NTPase"/>
</dbReference>
<dbReference type="FunFam" id="3.40.50.300:FF:001025">
    <property type="entry name" value="ATPase family, AAA domain-containing 2B"/>
    <property type="match status" value="1"/>
</dbReference>
<dbReference type="InterPro" id="IPR003960">
    <property type="entry name" value="ATPase_AAA_CS"/>
</dbReference>
<accession>A0AAQ3M761</accession>
<evidence type="ECO:0000256" key="2">
    <source>
        <dbReference type="ARBA" id="ARBA00022840"/>
    </source>
</evidence>
<dbReference type="PROSITE" id="PS00674">
    <property type="entry name" value="AAA"/>
    <property type="match status" value="1"/>
</dbReference>
<dbReference type="GO" id="GO:0005737">
    <property type="term" value="C:cytoplasm"/>
    <property type="evidence" value="ECO:0007669"/>
    <property type="project" value="TreeGrafter"/>
</dbReference>
<dbReference type="PANTHER" id="PTHR23077">
    <property type="entry name" value="AAA-FAMILY ATPASE"/>
    <property type="match status" value="1"/>
</dbReference>
<keyword evidence="2" id="KW-0067">ATP-binding</keyword>
<evidence type="ECO:0000256" key="3">
    <source>
        <dbReference type="ARBA" id="ARBA00023054"/>
    </source>
</evidence>
<evidence type="ECO:0000259" key="4">
    <source>
        <dbReference type="SMART" id="SM00382"/>
    </source>
</evidence>
<dbReference type="InterPro" id="IPR003959">
    <property type="entry name" value="ATPase_AAA_core"/>
</dbReference>
<feature type="domain" description="AAA+ ATPase" evidence="4">
    <location>
        <begin position="568"/>
        <end position="703"/>
    </location>
</feature>
<evidence type="ECO:0000256" key="1">
    <source>
        <dbReference type="ARBA" id="ARBA00022741"/>
    </source>
</evidence>
<dbReference type="InterPro" id="IPR041569">
    <property type="entry name" value="AAA_lid_3"/>
</dbReference>
<dbReference type="Pfam" id="PF00004">
    <property type="entry name" value="AAA"/>
    <property type="match status" value="2"/>
</dbReference>
<dbReference type="SUPFAM" id="SSF52540">
    <property type="entry name" value="P-loop containing nucleoside triphosphate hydrolases"/>
    <property type="match status" value="2"/>
</dbReference>
<keyword evidence="1" id="KW-0547">Nucleotide-binding</keyword>
<dbReference type="InterPro" id="IPR050168">
    <property type="entry name" value="AAA_ATPase_domain"/>
</dbReference>
<organism evidence="5 6">
    <name type="scientific">Acrodontium crateriforme</name>
    <dbReference type="NCBI Taxonomy" id="150365"/>
    <lineage>
        <taxon>Eukaryota</taxon>
        <taxon>Fungi</taxon>
        <taxon>Dikarya</taxon>
        <taxon>Ascomycota</taxon>
        <taxon>Pezizomycotina</taxon>
        <taxon>Dothideomycetes</taxon>
        <taxon>Dothideomycetidae</taxon>
        <taxon>Mycosphaerellales</taxon>
        <taxon>Teratosphaeriaceae</taxon>
        <taxon>Acrodontium</taxon>
    </lineage>
</organism>
<feature type="domain" description="AAA+ ATPase" evidence="4">
    <location>
        <begin position="274"/>
        <end position="402"/>
    </location>
</feature>
<dbReference type="Pfam" id="PF17862">
    <property type="entry name" value="AAA_lid_3"/>
    <property type="match status" value="1"/>
</dbReference>
<reference evidence="5 6" key="1">
    <citation type="submission" date="2023-11" db="EMBL/GenBank/DDBJ databases">
        <title>An acidophilic fungus is an integral part of prey digestion in a carnivorous sundew plant.</title>
        <authorList>
            <person name="Tsai I.J."/>
        </authorList>
    </citation>
    <scope>NUCLEOTIDE SEQUENCE [LARGE SCALE GENOMIC DNA]</scope>
    <source>
        <strain evidence="5">169a</strain>
    </source>
</reference>
<evidence type="ECO:0000313" key="6">
    <source>
        <dbReference type="Proteomes" id="UP001303373"/>
    </source>
</evidence>
<dbReference type="PANTHER" id="PTHR23077:SF27">
    <property type="entry name" value="ATPASE FAMILY GENE 2 PROTEIN HOMOLOG A"/>
    <property type="match status" value="1"/>
</dbReference>
<evidence type="ECO:0000313" key="5">
    <source>
        <dbReference type="EMBL" id="WPH02899.1"/>
    </source>
</evidence>
<name>A0AAQ3M761_9PEZI</name>